<accession>A0A2G5BCK0</accession>
<name>A0A2G5BCK0_COERN</name>
<evidence type="ECO:0000313" key="1">
    <source>
        <dbReference type="EMBL" id="PIA16736.1"/>
    </source>
</evidence>
<dbReference type="AlphaFoldDB" id="A0A2G5BCK0"/>
<protein>
    <submittedName>
        <fullName evidence="1">Uncharacterized protein</fullName>
    </submittedName>
</protein>
<sequence length="139" mass="15898">MPSNREYDFEVHPTLTLDDFSMDNYFSWSTENEITENANNPADTENDDNCDVIFLALGKLGLEPANITCKIQDTLTEQDIYEAIEKYVDADVDLSLYFVSGSNFRYLRELQRCRQELGGVLEEVEGVRCAFIEARFSGN</sequence>
<proteinExistence type="predicted"/>
<organism evidence="1 2">
    <name type="scientific">Coemansia reversa (strain ATCC 12441 / NRRL 1564)</name>
    <dbReference type="NCBI Taxonomy" id="763665"/>
    <lineage>
        <taxon>Eukaryota</taxon>
        <taxon>Fungi</taxon>
        <taxon>Fungi incertae sedis</taxon>
        <taxon>Zoopagomycota</taxon>
        <taxon>Kickxellomycotina</taxon>
        <taxon>Kickxellomycetes</taxon>
        <taxon>Kickxellales</taxon>
        <taxon>Kickxellaceae</taxon>
        <taxon>Coemansia</taxon>
    </lineage>
</organism>
<keyword evidence="2" id="KW-1185">Reference proteome</keyword>
<dbReference type="Proteomes" id="UP000242474">
    <property type="component" value="Unassembled WGS sequence"/>
</dbReference>
<gene>
    <name evidence="1" type="ORF">COEREDRAFT_86816</name>
</gene>
<evidence type="ECO:0000313" key="2">
    <source>
        <dbReference type="Proteomes" id="UP000242474"/>
    </source>
</evidence>
<reference evidence="1 2" key="1">
    <citation type="journal article" date="2015" name="Genome Biol. Evol.">
        <title>Phylogenomic analyses indicate that early fungi evolved digesting cell walls of algal ancestors of land plants.</title>
        <authorList>
            <person name="Chang Y."/>
            <person name="Wang S."/>
            <person name="Sekimoto S."/>
            <person name="Aerts A.L."/>
            <person name="Choi C."/>
            <person name="Clum A."/>
            <person name="LaButti K.M."/>
            <person name="Lindquist E.A."/>
            <person name="Yee Ngan C."/>
            <person name="Ohm R.A."/>
            <person name="Salamov A.A."/>
            <person name="Grigoriev I.V."/>
            <person name="Spatafora J.W."/>
            <person name="Berbee M.L."/>
        </authorList>
    </citation>
    <scope>NUCLEOTIDE SEQUENCE [LARGE SCALE GENOMIC DNA]</scope>
    <source>
        <strain evidence="1 2">NRRL 1564</strain>
    </source>
</reference>
<dbReference type="EMBL" id="KZ303498">
    <property type="protein sequence ID" value="PIA16736.1"/>
    <property type="molecule type" value="Genomic_DNA"/>
</dbReference>